<evidence type="ECO:0000256" key="1">
    <source>
        <dbReference type="SAM" id="MobiDB-lite"/>
    </source>
</evidence>
<dbReference type="AlphaFoldDB" id="A0A9I9ECR6"/>
<reference evidence="2" key="1">
    <citation type="submission" date="2023-03" db="UniProtKB">
        <authorList>
            <consortium name="EnsemblPlants"/>
        </authorList>
    </citation>
    <scope>IDENTIFICATION</scope>
</reference>
<protein>
    <submittedName>
        <fullName evidence="2">Uncharacterized protein</fullName>
    </submittedName>
</protein>
<accession>A0A9I9ECR6</accession>
<sequence>MHGHGRSHGEHNKYLYYEAPVAVPEEPNEQQQQENQEELKQQRVQSR</sequence>
<dbReference type="Gramene" id="MELO3C031750.2.1">
    <property type="protein sequence ID" value="MELO3C031750.2.1"/>
    <property type="gene ID" value="MELO3C031750.2"/>
</dbReference>
<name>A0A9I9ECR6_CUCME</name>
<evidence type="ECO:0000313" key="2">
    <source>
        <dbReference type="EnsemblPlants" id="MELO3C031750.2.1"/>
    </source>
</evidence>
<dbReference type="EnsemblPlants" id="MELO3C031750.2.1">
    <property type="protein sequence ID" value="MELO3C031750.2.1"/>
    <property type="gene ID" value="MELO3C031750.2"/>
</dbReference>
<proteinExistence type="predicted"/>
<organism evidence="2">
    <name type="scientific">Cucumis melo</name>
    <name type="common">Muskmelon</name>
    <dbReference type="NCBI Taxonomy" id="3656"/>
    <lineage>
        <taxon>Eukaryota</taxon>
        <taxon>Viridiplantae</taxon>
        <taxon>Streptophyta</taxon>
        <taxon>Embryophyta</taxon>
        <taxon>Tracheophyta</taxon>
        <taxon>Spermatophyta</taxon>
        <taxon>Magnoliopsida</taxon>
        <taxon>eudicotyledons</taxon>
        <taxon>Gunneridae</taxon>
        <taxon>Pentapetalae</taxon>
        <taxon>rosids</taxon>
        <taxon>fabids</taxon>
        <taxon>Cucurbitales</taxon>
        <taxon>Cucurbitaceae</taxon>
        <taxon>Benincaseae</taxon>
        <taxon>Cucumis</taxon>
    </lineage>
</organism>
<feature type="compositionally biased region" description="Low complexity" evidence="1">
    <location>
        <begin position="22"/>
        <end position="34"/>
    </location>
</feature>
<feature type="region of interest" description="Disordered" evidence="1">
    <location>
        <begin position="22"/>
        <end position="47"/>
    </location>
</feature>